<dbReference type="PROSITE" id="PS50850">
    <property type="entry name" value="MFS"/>
    <property type="match status" value="1"/>
</dbReference>
<dbReference type="InterPro" id="IPR036259">
    <property type="entry name" value="MFS_trans_sf"/>
</dbReference>
<feature type="domain" description="Major facilitator superfamily (MFS) profile" evidence="9">
    <location>
        <begin position="1"/>
        <end position="175"/>
    </location>
</feature>
<accession>A0ABP0RGR9</accession>
<evidence type="ECO:0000256" key="1">
    <source>
        <dbReference type="ARBA" id="ARBA00004651"/>
    </source>
</evidence>
<dbReference type="EMBL" id="CAXAMM010041273">
    <property type="protein sequence ID" value="CAK9098362.1"/>
    <property type="molecule type" value="Genomic_DNA"/>
</dbReference>
<protein>
    <submittedName>
        <fullName evidence="10">Quinolone resistance protein NorA</fullName>
    </submittedName>
</protein>
<dbReference type="InterPro" id="IPR020846">
    <property type="entry name" value="MFS_dom"/>
</dbReference>
<evidence type="ECO:0000256" key="3">
    <source>
        <dbReference type="ARBA" id="ARBA00022475"/>
    </source>
</evidence>
<keyword evidence="4 7" id="KW-0812">Transmembrane</keyword>
<evidence type="ECO:0000256" key="7">
    <source>
        <dbReference type="SAM" id="Phobius"/>
    </source>
</evidence>
<dbReference type="Gene3D" id="1.20.1250.20">
    <property type="entry name" value="MFS general substrate transporter like domains"/>
    <property type="match status" value="1"/>
</dbReference>
<keyword evidence="5 7" id="KW-1133">Transmembrane helix</keyword>
<evidence type="ECO:0000256" key="4">
    <source>
        <dbReference type="ARBA" id="ARBA00022692"/>
    </source>
</evidence>
<name>A0ABP0RGR9_9DINO</name>
<evidence type="ECO:0000256" key="6">
    <source>
        <dbReference type="ARBA" id="ARBA00023136"/>
    </source>
</evidence>
<keyword evidence="8" id="KW-0732">Signal</keyword>
<feature type="transmembrane region" description="Helical" evidence="7">
    <location>
        <begin position="96"/>
        <end position="118"/>
    </location>
</feature>
<keyword evidence="3" id="KW-1003">Cell membrane</keyword>
<keyword evidence="2" id="KW-0813">Transport</keyword>
<evidence type="ECO:0000313" key="11">
    <source>
        <dbReference type="Proteomes" id="UP001642464"/>
    </source>
</evidence>
<feature type="signal peptide" evidence="8">
    <location>
        <begin position="1"/>
        <end position="18"/>
    </location>
</feature>
<dbReference type="Proteomes" id="UP001642464">
    <property type="component" value="Unassembled WGS sequence"/>
</dbReference>
<gene>
    <name evidence="10" type="ORF">SCF082_LOCUS46103</name>
</gene>
<comment type="caution">
    <text evidence="10">The sequence shown here is derived from an EMBL/GenBank/DDBJ whole genome shotgun (WGS) entry which is preliminary data.</text>
</comment>
<proteinExistence type="predicted"/>
<keyword evidence="11" id="KW-1185">Reference proteome</keyword>
<dbReference type="SUPFAM" id="SSF103473">
    <property type="entry name" value="MFS general substrate transporter"/>
    <property type="match status" value="1"/>
</dbReference>
<evidence type="ECO:0000313" key="10">
    <source>
        <dbReference type="EMBL" id="CAK9098362.1"/>
    </source>
</evidence>
<evidence type="ECO:0000256" key="5">
    <source>
        <dbReference type="ARBA" id="ARBA00022989"/>
    </source>
</evidence>
<keyword evidence="6 7" id="KW-0472">Membrane</keyword>
<comment type="subcellular location">
    <subcellularLocation>
        <location evidence="1">Cell membrane</location>
        <topology evidence="1">Multi-pass membrane protein</topology>
    </subcellularLocation>
</comment>
<evidence type="ECO:0000256" key="8">
    <source>
        <dbReference type="SAM" id="SignalP"/>
    </source>
</evidence>
<evidence type="ECO:0000259" key="9">
    <source>
        <dbReference type="PROSITE" id="PS50850"/>
    </source>
</evidence>
<feature type="chain" id="PRO_5045711486" evidence="8">
    <location>
        <begin position="19"/>
        <end position="175"/>
    </location>
</feature>
<organism evidence="10 11">
    <name type="scientific">Durusdinium trenchii</name>
    <dbReference type="NCBI Taxonomy" id="1381693"/>
    <lineage>
        <taxon>Eukaryota</taxon>
        <taxon>Sar</taxon>
        <taxon>Alveolata</taxon>
        <taxon>Dinophyceae</taxon>
        <taxon>Suessiales</taxon>
        <taxon>Symbiodiniaceae</taxon>
        <taxon>Durusdinium</taxon>
    </lineage>
</organism>
<dbReference type="PANTHER" id="PTHR43414">
    <property type="entry name" value="MULTIDRUG RESISTANCE PROTEIN MDTG"/>
    <property type="match status" value="1"/>
</dbReference>
<dbReference type="Pfam" id="PF07690">
    <property type="entry name" value="MFS_1"/>
    <property type="match status" value="1"/>
</dbReference>
<reference evidence="10 11" key="1">
    <citation type="submission" date="2024-02" db="EMBL/GenBank/DDBJ databases">
        <authorList>
            <person name="Chen Y."/>
            <person name="Shah S."/>
            <person name="Dougan E. K."/>
            <person name="Thang M."/>
            <person name="Chan C."/>
        </authorList>
    </citation>
    <scope>NUCLEOTIDE SEQUENCE [LARGE SCALE GENOMIC DNA]</scope>
</reference>
<dbReference type="InterPro" id="IPR011701">
    <property type="entry name" value="MFS"/>
</dbReference>
<sequence>MAISTSIIAMLVVETINATTSMALMPVLPFYVLQMGANAFDIALQGTVFNLTQMIFAPVVGSMSDKIGRKRILVASALGSAVVNFMQAKATDLTQILVVRALGGVVSSGGPVYTAYLMEETNSEEELREVLVLQRLVVTIGAILGPFTTKVPSPVGASRRAELGQSEAVFFFIEV</sequence>
<dbReference type="PANTHER" id="PTHR43414:SF6">
    <property type="entry name" value="MULTIDRUG RESISTANCE PROTEIN MDTG"/>
    <property type="match status" value="1"/>
</dbReference>
<evidence type="ECO:0000256" key="2">
    <source>
        <dbReference type="ARBA" id="ARBA00022448"/>
    </source>
</evidence>
<feature type="transmembrane region" description="Helical" evidence="7">
    <location>
        <begin position="42"/>
        <end position="60"/>
    </location>
</feature>